<feature type="coiled-coil region" evidence="4">
    <location>
        <begin position="352"/>
        <end position="379"/>
    </location>
</feature>
<evidence type="ECO:0000313" key="6">
    <source>
        <dbReference type="EMBL" id="NHN85491.1"/>
    </source>
</evidence>
<protein>
    <submittedName>
        <fullName evidence="6">Restriction endonuclease subunit S</fullName>
    </submittedName>
</protein>
<comment type="similarity">
    <text evidence="1">Belongs to the type-I restriction system S methylase family.</text>
</comment>
<keyword evidence="4" id="KW-0175">Coiled coil</keyword>
<name>A0ABX0JSJ1_9PROT</name>
<keyword evidence="6" id="KW-0540">Nuclease</keyword>
<evidence type="ECO:0000256" key="1">
    <source>
        <dbReference type="ARBA" id="ARBA00010923"/>
    </source>
</evidence>
<keyword evidence="7" id="KW-1185">Reference proteome</keyword>
<comment type="caution">
    <text evidence="6">The sequence shown here is derived from an EMBL/GenBank/DDBJ whole genome shotgun (WGS) entry which is preliminary data.</text>
</comment>
<dbReference type="GO" id="GO:0004519">
    <property type="term" value="F:endonuclease activity"/>
    <property type="evidence" value="ECO:0007669"/>
    <property type="project" value="UniProtKB-KW"/>
</dbReference>
<evidence type="ECO:0000313" key="7">
    <source>
        <dbReference type="Proteomes" id="UP000635278"/>
    </source>
</evidence>
<keyword evidence="2" id="KW-0680">Restriction system</keyword>
<dbReference type="Gene3D" id="3.90.220.20">
    <property type="entry name" value="DNA methylase specificity domains"/>
    <property type="match status" value="2"/>
</dbReference>
<dbReference type="EMBL" id="WOTB01000016">
    <property type="protein sequence ID" value="NHN85491.1"/>
    <property type="molecule type" value="Genomic_DNA"/>
</dbReference>
<feature type="domain" description="Type I restriction modification DNA specificity" evidence="5">
    <location>
        <begin position="199"/>
        <end position="363"/>
    </location>
</feature>
<dbReference type="CDD" id="cd17286">
    <property type="entry name" value="RMtype1_S_Lla161ORF747P_TRD1-CR1_like"/>
    <property type="match status" value="2"/>
</dbReference>
<dbReference type="Proteomes" id="UP000635278">
    <property type="component" value="Unassembled WGS sequence"/>
</dbReference>
<dbReference type="InterPro" id="IPR044946">
    <property type="entry name" value="Restrct_endonuc_typeI_TRD_sf"/>
</dbReference>
<dbReference type="PANTHER" id="PTHR30408:SF12">
    <property type="entry name" value="TYPE I RESTRICTION ENZYME MJAVIII SPECIFICITY SUBUNIT"/>
    <property type="match status" value="1"/>
</dbReference>
<keyword evidence="6" id="KW-0378">Hydrolase</keyword>
<dbReference type="Gene3D" id="1.10.287.1120">
    <property type="entry name" value="Bipartite methylase S protein"/>
    <property type="match status" value="1"/>
</dbReference>
<keyword evidence="3" id="KW-0238">DNA-binding</keyword>
<keyword evidence="6" id="KW-0255">Endonuclease</keyword>
<evidence type="ECO:0000256" key="4">
    <source>
        <dbReference type="SAM" id="Coils"/>
    </source>
</evidence>
<accession>A0ABX0JSJ1</accession>
<evidence type="ECO:0000259" key="5">
    <source>
        <dbReference type="Pfam" id="PF01420"/>
    </source>
</evidence>
<organism evidence="6 7">
    <name type="scientific">Acetobacter musti</name>
    <dbReference type="NCBI Taxonomy" id="864732"/>
    <lineage>
        <taxon>Bacteria</taxon>
        <taxon>Pseudomonadati</taxon>
        <taxon>Pseudomonadota</taxon>
        <taxon>Alphaproteobacteria</taxon>
        <taxon>Acetobacterales</taxon>
        <taxon>Acetobacteraceae</taxon>
        <taxon>Acetobacter</taxon>
    </lineage>
</organism>
<feature type="domain" description="Type I restriction modification DNA specificity" evidence="5">
    <location>
        <begin position="3"/>
        <end position="170"/>
    </location>
</feature>
<dbReference type="RefSeq" id="WP_173583878.1">
    <property type="nucleotide sequence ID" value="NZ_WOTB01000016.1"/>
</dbReference>
<reference evidence="6 7" key="1">
    <citation type="journal article" date="2020" name="Int. J. Syst. Evol. Microbiol.">
        <title>Novel acetic acid bacteria from cider fermentations: Acetobacter conturbans sp. nov. and Acetobacter fallax sp. nov.</title>
        <authorList>
            <person name="Sombolestani A.S."/>
            <person name="Cleenwerck I."/>
            <person name="Cnockaert M."/>
            <person name="Borremans W."/>
            <person name="Wieme A.D."/>
            <person name="De Vuyst L."/>
            <person name="Vandamme P."/>
        </authorList>
    </citation>
    <scope>NUCLEOTIDE SEQUENCE [LARGE SCALE GENOMIC DNA]</scope>
    <source>
        <strain evidence="6 7">LMG 30640</strain>
    </source>
</reference>
<sequence>MLPDGWKISKLGEIARITTGSTPTTTNESFYNGDILFITPADLGDNKYVTQTERTLSLLGAECTRLIPKYSVLFSCIGTIGKTGINTKDAATNQQINSIFPNTHNNSDFIYYSLILNKPSINTLAGKQAVPIINKKTFSNVSILLPPLPEQKKIAAILSTWDRAIEGTEKLLANSQQQKKALMQQLLTGKKRLPGFTGEWKNYKLYEVGNITTGNTPSTKDESLYGEKFLFITPVDLGNCKYVKKSERMLSEKGASISRMIPAGSIFFSCIGTIGKMGIATRDCITNQQINAIEVKENYNNEFIYYQIFSNKEQMDKLTAKQAVPIINKKTFSNFIISSPSLPEQKAIAAVLTTADEEITSIESDLSHLRQEKKALMQQLLTGKRRVTVD</sequence>
<dbReference type="InterPro" id="IPR052021">
    <property type="entry name" value="Type-I_RS_S_subunit"/>
</dbReference>
<dbReference type="SUPFAM" id="SSF116734">
    <property type="entry name" value="DNA methylase specificity domain"/>
    <property type="match status" value="2"/>
</dbReference>
<dbReference type="PANTHER" id="PTHR30408">
    <property type="entry name" value="TYPE-1 RESTRICTION ENZYME ECOKI SPECIFICITY PROTEIN"/>
    <property type="match status" value="1"/>
</dbReference>
<evidence type="ECO:0000256" key="3">
    <source>
        <dbReference type="ARBA" id="ARBA00023125"/>
    </source>
</evidence>
<dbReference type="Pfam" id="PF01420">
    <property type="entry name" value="Methylase_S"/>
    <property type="match status" value="2"/>
</dbReference>
<gene>
    <name evidence="6" type="ORF">GOB93_12680</name>
</gene>
<dbReference type="InterPro" id="IPR000055">
    <property type="entry name" value="Restrct_endonuc_typeI_TRD"/>
</dbReference>
<proteinExistence type="inferred from homology"/>
<evidence type="ECO:0000256" key="2">
    <source>
        <dbReference type="ARBA" id="ARBA00022747"/>
    </source>
</evidence>